<reference evidence="7 8" key="2">
    <citation type="journal article" date="2013" name="Plant Cell Physiol.">
        <title>Rice Annotation Project Database (RAP-DB): an integrative and interactive database for rice genomics.</title>
        <authorList>
            <person name="Sakai H."/>
            <person name="Lee S.S."/>
            <person name="Tanaka T."/>
            <person name="Numa H."/>
            <person name="Kim J."/>
            <person name="Kawahara Y."/>
            <person name="Wakimoto H."/>
            <person name="Yang C.C."/>
            <person name="Iwamoto M."/>
            <person name="Abe T."/>
            <person name="Yamada Y."/>
            <person name="Muto A."/>
            <person name="Inokuchi H."/>
            <person name="Ikemura T."/>
            <person name="Matsumoto T."/>
            <person name="Sasaki T."/>
            <person name="Itoh T."/>
        </authorList>
    </citation>
    <scope>NUCLEOTIDE SEQUENCE [LARGE SCALE GENOMIC DNA]</scope>
    <source>
        <strain evidence="8">cv. Nipponbare</strain>
    </source>
</reference>
<feature type="compositionally biased region" description="Low complexity" evidence="6">
    <location>
        <begin position="238"/>
        <end position="253"/>
    </location>
</feature>
<dbReference type="EMBL" id="AP014960">
    <property type="protein sequence ID" value="BAS90396.1"/>
    <property type="molecule type" value="Genomic_DNA"/>
</dbReference>
<sequence>MVVAAFRRDLGDQKREGDRQSSVFTRSLQPRRRRPVLRLRASVRGVSGSSSPLTMQPPNGGERGHGNPGRRRGSSRYVCLLPSFFKVQVYCFEVNMDLAPSLDLIGSTGMGLNMQYKIAHIAVSNLPTIPLYVYEIQMTNLTKGKMAFSLPFSKQYINNHLSTPIDDLLVTLVGSAESFEMRLKKSKDKRATFTTRWNKLVQANLFELGDVCVFLFTEVDDDLCITLEVHTQERRTMQEQQRPQQQEATPEYSGWMRRWMRQGGGGDFDAPGVVVDESMRLRMAG</sequence>
<feature type="region of interest" description="Disordered" evidence="6">
    <location>
        <begin position="8"/>
        <end position="72"/>
    </location>
</feature>
<keyword evidence="4" id="KW-0804">Transcription</keyword>
<feature type="region of interest" description="Disordered" evidence="6">
    <location>
        <begin position="234"/>
        <end position="253"/>
    </location>
</feature>
<dbReference type="Gene3D" id="2.40.330.10">
    <property type="entry name" value="DNA-binding pseudobarrel domain"/>
    <property type="match status" value="1"/>
</dbReference>
<evidence type="ECO:0000313" key="8">
    <source>
        <dbReference type="Proteomes" id="UP000059680"/>
    </source>
</evidence>
<dbReference type="GO" id="GO:0003677">
    <property type="term" value="F:DNA binding"/>
    <property type="evidence" value="ECO:0007669"/>
    <property type="project" value="UniProtKB-KW"/>
</dbReference>
<evidence type="ECO:0000256" key="6">
    <source>
        <dbReference type="SAM" id="MobiDB-lite"/>
    </source>
</evidence>
<evidence type="ECO:0000256" key="2">
    <source>
        <dbReference type="ARBA" id="ARBA00023015"/>
    </source>
</evidence>
<accession>A0A0P0WD97</accession>
<keyword evidence="3" id="KW-0238">DNA-binding</keyword>
<dbReference type="PaxDb" id="39947-A0A0P0WD97"/>
<evidence type="ECO:0000313" key="7">
    <source>
        <dbReference type="EMBL" id="BAS90396.1"/>
    </source>
</evidence>
<feature type="compositionally biased region" description="Low complexity" evidence="6">
    <location>
        <begin position="38"/>
        <end position="51"/>
    </location>
</feature>
<dbReference type="InterPro" id="IPR003340">
    <property type="entry name" value="B3_DNA-bd"/>
</dbReference>
<organism evidence="7 8">
    <name type="scientific">Oryza sativa subsp. japonica</name>
    <name type="common">Rice</name>
    <dbReference type="NCBI Taxonomy" id="39947"/>
    <lineage>
        <taxon>Eukaryota</taxon>
        <taxon>Viridiplantae</taxon>
        <taxon>Streptophyta</taxon>
        <taxon>Embryophyta</taxon>
        <taxon>Tracheophyta</taxon>
        <taxon>Spermatophyta</taxon>
        <taxon>Magnoliopsida</taxon>
        <taxon>Liliopsida</taxon>
        <taxon>Poales</taxon>
        <taxon>Poaceae</taxon>
        <taxon>BOP clade</taxon>
        <taxon>Oryzoideae</taxon>
        <taxon>Oryzeae</taxon>
        <taxon>Oryzinae</taxon>
        <taxon>Oryza</taxon>
        <taxon>Oryza sativa</taxon>
    </lineage>
</organism>
<evidence type="ECO:0000256" key="5">
    <source>
        <dbReference type="ARBA" id="ARBA00023242"/>
    </source>
</evidence>
<dbReference type="Proteomes" id="UP000059680">
    <property type="component" value="Chromosome 4"/>
</dbReference>
<dbReference type="InParanoid" id="A0A0P0WD97"/>
<evidence type="ECO:0000256" key="3">
    <source>
        <dbReference type="ARBA" id="ARBA00023125"/>
    </source>
</evidence>
<reference evidence="7 8" key="3">
    <citation type="journal article" date="2013" name="Rice">
        <title>Improvement of the Oryza sativa Nipponbare reference genome using next generation sequence and optical map data.</title>
        <authorList>
            <person name="Kawahara Y."/>
            <person name="de la Bastide M."/>
            <person name="Hamilton J.P."/>
            <person name="Kanamori H."/>
            <person name="McCombie W.R."/>
            <person name="Ouyang S."/>
            <person name="Schwartz D.C."/>
            <person name="Tanaka T."/>
            <person name="Wu J."/>
            <person name="Zhou S."/>
            <person name="Childs K.L."/>
            <person name="Davidson R.M."/>
            <person name="Lin H."/>
            <person name="Quesada-Ocampo L."/>
            <person name="Vaillancourt B."/>
            <person name="Sakai H."/>
            <person name="Lee S.S."/>
            <person name="Kim J."/>
            <person name="Numa H."/>
            <person name="Itoh T."/>
            <person name="Buell C.R."/>
            <person name="Matsumoto T."/>
        </authorList>
    </citation>
    <scope>NUCLEOTIDE SEQUENCE [LARGE SCALE GENOMIC DNA]</scope>
    <source>
        <strain evidence="8">cv. Nipponbare</strain>
    </source>
</reference>
<gene>
    <name evidence="7" type="ordered locus">Os04g0552900</name>
    <name evidence="7" type="ORF">OSNPB_040552900</name>
</gene>
<dbReference type="SMR" id="A0A0P0WD97"/>
<evidence type="ECO:0000256" key="1">
    <source>
        <dbReference type="ARBA" id="ARBA00004123"/>
    </source>
</evidence>
<dbReference type="SUPFAM" id="SSF101936">
    <property type="entry name" value="DNA-binding pseudobarrel domain"/>
    <property type="match status" value="1"/>
</dbReference>
<dbReference type="AlphaFoldDB" id="A0A0P0WD97"/>
<comment type="subcellular location">
    <subcellularLocation>
        <location evidence="1">Nucleus</location>
    </subcellularLocation>
</comment>
<reference evidence="8" key="1">
    <citation type="journal article" date="2005" name="Nature">
        <title>The map-based sequence of the rice genome.</title>
        <authorList>
            <consortium name="International rice genome sequencing project (IRGSP)"/>
            <person name="Matsumoto T."/>
            <person name="Wu J."/>
            <person name="Kanamori H."/>
            <person name="Katayose Y."/>
            <person name="Fujisawa M."/>
            <person name="Namiki N."/>
            <person name="Mizuno H."/>
            <person name="Yamamoto K."/>
            <person name="Antonio B.A."/>
            <person name="Baba T."/>
            <person name="Sakata K."/>
            <person name="Nagamura Y."/>
            <person name="Aoki H."/>
            <person name="Arikawa K."/>
            <person name="Arita K."/>
            <person name="Bito T."/>
            <person name="Chiden Y."/>
            <person name="Fujitsuka N."/>
            <person name="Fukunaka R."/>
            <person name="Hamada M."/>
            <person name="Harada C."/>
            <person name="Hayashi A."/>
            <person name="Hijishita S."/>
            <person name="Honda M."/>
            <person name="Hosokawa S."/>
            <person name="Ichikawa Y."/>
            <person name="Idonuma A."/>
            <person name="Iijima M."/>
            <person name="Ikeda M."/>
            <person name="Ikeno M."/>
            <person name="Ito K."/>
            <person name="Ito S."/>
            <person name="Ito T."/>
            <person name="Ito Y."/>
            <person name="Ito Y."/>
            <person name="Iwabuchi A."/>
            <person name="Kamiya K."/>
            <person name="Karasawa W."/>
            <person name="Kurita K."/>
            <person name="Katagiri S."/>
            <person name="Kikuta A."/>
            <person name="Kobayashi H."/>
            <person name="Kobayashi N."/>
            <person name="Machita K."/>
            <person name="Maehara T."/>
            <person name="Masukawa M."/>
            <person name="Mizubayashi T."/>
            <person name="Mukai Y."/>
            <person name="Nagasaki H."/>
            <person name="Nagata Y."/>
            <person name="Naito S."/>
            <person name="Nakashima M."/>
            <person name="Nakama Y."/>
            <person name="Nakamichi Y."/>
            <person name="Nakamura M."/>
            <person name="Meguro A."/>
            <person name="Negishi M."/>
            <person name="Ohta I."/>
            <person name="Ohta T."/>
            <person name="Okamoto M."/>
            <person name="Ono N."/>
            <person name="Saji S."/>
            <person name="Sakaguchi M."/>
            <person name="Sakai K."/>
            <person name="Shibata M."/>
            <person name="Shimokawa T."/>
            <person name="Song J."/>
            <person name="Takazaki Y."/>
            <person name="Terasawa K."/>
            <person name="Tsugane M."/>
            <person name="Tsuji K."/>
            <person name="Ueda S."/>
            <person name="Waki K."/>
            <person name="Yamagata H."/>
            <person name="Yamamoto M."/>
            <person name="Yamamoto S."/>
            <person name="Yamane H."/>
            <person name="Yoshiki S."/>
            <person name="Yoshihara R."/>
            <person name="Yukawa K."/>
            <person name="Zhong H."/>
            <person name="Yano M."/>
            <person name="Yuan Q."/>
            <person name="Ouyang S."/>
            <person name="Liu J."/>
            <person name="Jones K.M."/>
            <person name="Gansberger K."/>
            <person name="Moffat K."/>
            <person name="Hill J."/>
            <person name="Bera J."/>
            <person name="Fadrosh D."/>
            <person name="Jin S."/>
            <person name="Johri S."/>
            <person name="Kim M."/>
            <person name="Overton L."/>
            <person name="Reardon M."/>
            <person name="Tsitrin T."/>
            <person name="Vuong H."/>
            <person name="Weaver B."/>
            <person name="Ciecko A."/>
            <person name="Tallon L."/>
            <person name="Jackson J."/>
            <person name="Pai G."/>
            <person name="Aken S.V."/>
            <person name="Utterback T."/>
            <person name="Reidmuller S."/>
            <person name="Feldblyum T."/>
            <person name="Hsiao J."/>
            <person name="Zismann V."/>
            <person name="Iobst S."/>
            <person name="de Vazeille A.R."/>
            <person name="Buell C.R."/>
            <person name="Ying K."/>
            <person name="Li Y."/>
            <person name="Lu T."/>
            <person name="Huang Y."/>
            <person name="Zhao Q."/>
            <person name="Feng Q."/>
            <person name="Zhang L."/>
            <person name="Zhu J."/>
            <person name="Weng Q."/>
            <person name="Mu J."/>
            <person name="Lu Y."/>
            <person name="Fan D."/>
            <person name="Liu Y."/>
            <person name="Guan J."/>
            <person name="Zhang Y."/>
            <person name="Yu S."/>
            <person name="Liu X."/>
            <person name="Zhang Y."/>
            <person name="Hong G."/>
            <person name="Han B."/>
            <person name="Choisne N."/>
            <person name="Demange N."/>
            <person name="Orjeda G."/>
            <person name="Samain S."/>
            <person name="Cattolico L."/>
            <person name="Pelletier E."/>
            <person name="Couloux A."/>
            <person name="Segurens B."/>
            <person name="Wincker P."/>
            <person name="D'Hont A."/>
            <person name="Scarpelli C."/>
            <person name="Weissenbach J."/>
            <person name="Salanoubat M."/>
            <person name="Quetier F."/>
            <person name="Yu Y."/>
            <person name="Kim H.R."/>
            <person name="Rambo T."/>
            <person name="Currie J."/>
            <person name="Collura K."/>
            <person name="Luo M."/>
            <person name="Yang T."/>
            <person name="Ammiraju J.S.S."/>
            <person name="Engler F."/>
            <person name="Soderlund C."/>
            <person name="Wing R.A."/>
            <person name="Palmer L.E."/>
            <person name="de la Bastide M."/>
            <person name="Spiegel L."/>
            <person name="Nascimento L."/>
            <person name="Zutavern T."/>
            <person name="O'Shaughnessy A."/>
            <person name="Dike S."/>
            <person name="Dedhia N."/>
            <person name="Preston R."/>
            <person name="Balija V."/>
            <person name="McCombie W.R."/>
            <person name="Chow T."/>
            <person name="Chen H."/>
            <person name="Chung M."/>
            <person name="Chen C."/>
            <person name="Shaw J."/>
            <person name="Wu H."/>
            <person name="Hsiao K."/>
            <person name="Chao Y."/>
            <person name="Chu M."/>
            <person name="Cheng C."/>
            <person name="Hour A."/>
            <person name="Lee P."/>
            <person name="Lin S."/>
            <person name="Lin Y."/>
            <person name="Liou J."/>
            <person name="Liu S."/>
            <person name="Hsing Y."/>
            <person name="Raghuvanshi S."/>
            <person name="Mohanty A."/>
            <person name="Bharti A.K."/>
            <person name="Gaur A."/>
            <person name="Gupta V."/>
            <person name="Kumar D."/>
            <person name="Ravi V."/>
            <person name="Vij S."/>
            <person name="Kapur A."/>
            <person name="Khurana P."/>
            <person name="Khurana P."/>
            <person name="Khurana J.P."/>
            <person name="Tyagi A.K."/>
            <person name="Gaikwad K."/>
            <person name="Singh A."/>
            <person name="Dalal V."/>
            <person name="Srivastava S."/>
            <person name="Dixit A."/>
            <person name="Pal A.K."/>
            <person name="Ghazi I.A."/>
            <person name="Yadav M."/>
            <person name="Pandit A."/>
            <person name="Bhargava A."/>
            <person name="Sureshbabu K."/>
            <person name="Batra K."/>
            <person name="Sharma T.R."/>
            <person name="Mohapatra T."/>
            <person name="Singh N.K."/>
            <person name="Messing J."/>
            <person name="Nelson A.B."/>
            <person name="Fuks G."/>
            <person name="Kavchok S."/>
            <person name="Keizer G."/>
            <person name="Linton E."/>
            <person name="Llaca V."/>
            <person name="Song R."/>
            <person name="Tanyolac B."/>
            <person name="Young S."/>
            <person name="Ho-Il K."/>
            <person name="Hahn J.H."/>
            <person name="Sangsakoo G."/>
            <person name="Vanavichit A."/>
            <person name="de Mattos Luiz.A.T."/>
            <person name="Zimmer P.D."/>
            <person name="Malone G."/>
            <person name="Dellagostin O."/>
            <person name="de Oliveira A.C."/>
            <person name="Bevan M."/>
            <person name="Bancroft I."/>
            <person name="Minx P."/>
            <person name="Cordum H."/>
            <person name="Wilson R."/>
            <person name="Cheng Z."/>
            <person name="Jin W."/>
            <person name="Jiang J."/>
            <person name="Leong S.A."/>
            <person name="Iwama H."/>
            <person name="Gojobori T."/>
            <person name="Itoh T."/>
            <person name="Niimura Y."/>
            <person name="Fujii Y."/>
            <person name="Habara T."/>
            <person name="Sakai H."/>
            <person name="Sato Y."/>
            <person name="Wilson G."/>
            <person name="Kumar K."/>
            <person name="McCouch S."/>
            <person name="Juretic N."/>
            <person name="Hoen D."/>
            <person name="Wright S."/>
            <person name="Bruskiewich R."/>
            <person name="Bureau T."/>
            <person name="Miyao A."/>
            <person name="Hirochika H."/>
            <person name="Nishikawa T."/>
            <person name="Kadowaki K."/>
            <person name="Sugiura M."/>
            <person name="Burr B."/>
            <person name="Sasaki T."/>
        </authorList>
    </citation>
    <scope>NUCLEOTIDE SEQUENCE [LARGE SCALE GENOMIC DNA]</scope>
    <source>
        <strain evidence="8">cv. Nipponbare</strain>
    </source>
</reference>
<keyword evidence="5" id="KW-0539">Nucleus</keyword>
<dbReference type="InterPro" id="IPR015300">
    <property type="entry name" value="DNA-bd_pseudobarrel_sf"/>
</dbReference>
<name>A0A0P0WD97_ORYSJ</name>
<keyword evidence="2" id="KW-0805">Transcription regulation</keyword>
<proteinExistence type="predicted"/>
<dbReference type="GO" id="GO:0005634">
    <property type="term" value="C:nucleus"/>
    <property type="evidence" value="ECO:0007669"/>
    <property type="project" value="UniProtKB-SubCell"/>
</dbReference>
<feature type="compositionally biased region" description="Basic and acidic residues" evidence="6">
    <location>
        <begin position="8"/>
        <end position="19"/>
    </location>
</feature>
<evidence type="ECO:0000256" key="4">
    <source>
        <dbReference type="ARBA" id="ARBA00023163"/>
    </source>
</evidence>
<dbReference type="CDD" id="cd10017">
    <property type="entry name" value="B3_DNA"/>
    <property type="match status" value="1"/>
</dbReference>
<keyword evidence="8" id="KW-1185">Reference proteome</keyword>
<protein>
    <submittedName>
        <fullName evidence="7">Os04g0552900 protein</fullName>
    </submittedName>
</protein>